<comment type="caution">
    <text evidence="1">The sequence shown here is derived from an EMBL/GenBank/DDBJ whole genome shotgun (WGS) entry which is preliminary data.</text>
</comment>
<dbReference type="Gene3D" id="3.40.630.30">
    <property type="match status" value="1"/>
</dbReference>
<proteinExistence type="predicted"/>
<dbReference type="RefSeq" id="WP_385948810.1">
    <property type="nucleotide sequence ID" value="NZ_JBHSUB010000007.1"/>
</dbReference>
<dbReference type="EMBL" id="JBHSUB010000007">
    <property type="protein sequence ID" value="MFC6377726.1"/>
    <property type="molecule type" value="Genomic_DNA"/>
</dbReference>
<organism evidence="1 2">
    <name type="scientific">Tatumella terrea</name>
    <dbReference type="NCBI Taxonomy" id="419007"/>
    <lineage>
        <taxon>Bacteria</taxon>
        <taxon>Pseudomonadati</taxon>
        <taxon>Pseudomonadota</taxon>
        <taxon>Gammaproteobacteria</taxon>
        <taxon>Enterobacterales</taxon>
        <taxon>Erwiniaceae</taxon>
        <taxon>Tatumella</taxon>
    </lineage>
</organism>
<sequence length="104" mass="11738">MQGMIGVSRNPSEKLKHTATLWGRYVREQARGSGRSGSLTEAAPQATTAVKVLKLSVLTTHTATYSLYRADRFNEWAIDKYALCIDDAFYDEDLMRKDLIRGPR</sequence>
<accession>A0ABW1VWQ3</accession>
<protein>
    <submittedName>
        <fullName evidence="1">Uncharacterized protein</fullName>
    </submittedName>
</protein>
<dbReference type="SUPFAM" id="SSF55729">
    <property type="entry name" value="Acyl-CoA N-acyltransferases (Nat)"/>
    <property type="match status" value="1"/>
</dbReference>
<name>A0ABW1VWQ3_9GAMM</name>
<evidence type="ECO:0000313" key="2">
    <source>
        <dbReference type="Proteomes" id="UP001596230"/>
    </source>
</evidence>
<evidence type="ECO:0000313" key="1">
    <source>
        <dbReference type="EMBL" id="MFC6377726.1"/>
    </source>
</evidence>
<dbReference type="Proteomes" id="UP001596230">
    <property type="component" value="Unassembled WGS sequence"/>
</dbReference>
<gene>
    <name evidence="1" type="ORF">ACFP9W_06415</name>
</gene>
<keyword evidence="2" id="KW-1185">Reference proteome</keyword>
<reference evidence="2" key="1">
    <citation type="journal article" date="2019" name="Int. J. Syst. Evol. Microbiol.">
        <title>The Global Catalogue of Microorganisms (GCM) 10K type strain sequencing project: providing services to taxonomists for standard genome sequencing and annotation.</title>
        <authorList>
            <consortium name="The Broad Institute Genomics Platform"/>
            <consortium name="The Broad Institute Genome Sequencing Center for Infectious Disease"/>
            <person name="Wu L."/>
            <person name="Ma J."/>
        </authorList>
    </citation>
    <scope>NUCLEOTIDE SEQUENCE [LARGE SCALE GENOMIC DNA]</scope>
    <source>
        <strain evidence="2">CGMCC 1.18518</strain>
    </source>
</reference>
<dbReference type="InterPro" id="IPR016181">
    <property type="entry name" value="Acyl_CoA_acyltransferase"/>
</dbReference>